<feature type="region of interest" description="Disordered" evidence="1">
    <location>
        <begin position="243"/>
        <end position="310"/>
    </location>
</feature>
<dbReference type="InterPro" id="IPR003034">
    <property type="entry name" value="SAP_dom"/>
</dbReference>
<dbReference type="AlphaFoldDB" id="A0A2P6N583"/>
<feature type="compositionally biased region" description="Polar residues" evidence="1">
    <location>
        <begin position="356"/>
        <end position="365"/>
    </location>
</feature>
<dbReference type="InterPro" id="IPR036361">
    <property type="entry name" value="SAP_dom_sf"/>
</dbReference>
<dbReference type="InParanoid" id="A0A2P6N583"/>
<evidence type="ECO:0000313" key="3">
    <source>
        <dbReference type="EMBL" id="PRP79119.1"/>
    </source>
</evidence>
<evidence type="ECO:0000259" key="2">
    <source>
        <dbReference type="PROSITE" id="PS50800"/>
    </source>
</evidence>
<accession>A0A2P6N583</accession>
<evidence type="ECO:0000256" key="1">
    <source>
        <dbReference type="SAM" id="MobiDB-lite"/>
    </source>
</evidence>
<dbReference type="Pfam" id="PF02037">
    <property type="entry name" value="SAP"/>
    <property type="match status" value="1"/>
</dbReference>
<feature type="compositionally biased region" description="Acidic residues" evidence="1">
    <location>
        <begin position="331"/>
        <end position="341"/>
    </location>
</feature>
<dbReference type="OrthoDB" id="445357at2759"/>
<reference evidence="3 4" key="1">
    <citation type="journal article" date="2018" name="Genome Biol. Evol.">
        <title>Multiple Roots of Fruiting Body Formation in Amoebozoa.</title>
        <authorList>
            <person name="Hillmann F."/>
            <person name="Forbes G."/>
            <person name="Novohradska S."/>
            <person name="Ferling I."/>
            <person name="Riege K."/>
            <person name="Groth M."/>
            <person name="Westermann M."/>
            <person name="Marz M."/>
            <person name="Spaller T."/>
            <person name="Winckler T."/>
            <person name="Schaap P."/>
            <person name="Glockner G."/>
        </authorList>
    </citation>
    <scope>NUCLEOTIDE SEQUENCE [LARGE SCALE GENOMIC DNA]</scope>
    <source>
        <strain evidence="3 4">Jena</strain>
    </source>
</reference>
<feature type="region of interest" description="Disordered" evidence="1">
    <location>
        <begin position="100"/>
        <end position="133"/>
    </location>
</feature>
<dbReference type="Gene3D" id="1.10.720.30">
    <property type="entry name" value="SAP domain"/>
    <property type="match status" value="1"/>
</dbReference>
<feature type="compositionally biased region" description="Basic residues" evidence="1">
    <location>
        <begin position="257"/>
        <end position="271"/>
    </location>
</feature>
<organism evidence="3 4">
    <name type="scientific">Planoprotostelium fungivorum</name>
    <dbReference type="NCBI Taxonomy" id="1890364"/>
    <lineage>
        <taxon>Eukaryota</taxon>
        <taxon>Amoebozoa</taxon>
        <taxon>Evosea</taxon>
        <taxon>Variosea</taxon>
        <taxon>Cavosteliida</taxon>
        <taxon>Cavosteliaceae</taxon>
        <taxon>Planoprotostelium</taxon>
    </lineage>
</organism>
<dbReference type="Proteomes" id="UP000241769">
    <property type="component" value="Unassembled WGS sequence"/>
</dbReference>
<evidence type="ECO:0000313" key="4">
    <source>
        <dbReference type="Proteomes" id="UP000241769"/>
    </source>
</evidence>
<feature type="compositionally biased region" description="Basic and acidic residues" evidence="1">
    <location>
        <begin position="342"/>
        <end position="352"/>
    </location>
</feature>
<proteinExistence type="predicted"/>
<feature type="compositionally biased region" description="Polar residues" evidence="1">
    <location>
        <begin position="100"/>
        <end position="121"/>
    </location>
</feature>
<feature type="compositionally biased region" description="Acidic residues" evidence="1">
    <location>
        <begin position="276"/>
        <end position="296"/>
    </location>
</feature>
<name>A0A2P6N583_9EUKA</name>
<dbReference type="EMBL" id="MDYQ01000196">
    <property type="protein sequence ID" value="PRP79119.1"/>
    <property type="molecule type" value="Genomic_DNA"/>
</dbReference>
<feature type="domain" description="SAP" evidence="2">
    <location>
        <begin position="209"/>
        <end position="243"/>
    </location>
</feature>
<gene>
    <name evidence="3" type="ORF">PROFUN_11675</name>
</gene>
<sequence length="584" mass="66264">MFWLQIDIEHSNGTKQRIEGHPEDLAACPRAKPSVDEEGHPKEDAVQNIPNECGWWFVLRRDEELSRPLEVVGLTEKSSHSSRRFPSEGTVTLRLTHNEKAQLQTLSPSNDTTDTSTQTKADSPFKAAKVARGKGRKLKGEKFTENSTPCFEIDDRILFRIHNHQLVCVRLFVPLRMLPSQWVTDERTEMAEEERHRRMMMTMKKVIHPRGMSVEELKRELSERDLSTKGKKEELVNRLEAALNPHLFDDPSEPPKKSTKTTTKRTNVKRKRAEEPQSECEEMEGEKEEEEEEREEREEKKSEKKRKSVVQTFEEWRKKNDQIESGKFVEESEESSEEDSEEKVGEDSEKSPPRVVTSTPATQSVPANPRAAIYDCLRAEDSIKRKNDIRMAASVLTSPFIHRSTPSANTSPISNSLSHLDATQLLKLIDQIVEERPGLRSDILCKAAAINRAPSSEVKVQEPNGRQRVEETYSTPLKPVNLNALNAARSIQRTEERATPMRSKMVDQSVVTPMKSFEKKKMFVIPTLKSQTQAAMAVGKMLKESFVEAFAGVGAGALDVPQSTIPTRRANPATTIFIRIWNGC</sequence>
<dbReference type="SUPFAM" id="SSF68906">
    <property type="entry name" value="SAP domain"/>
    <property type="match status" value="1"/>
</dbReference>
<comment type="caution">
    <text evidence="3">The sequence shown here is derived from an EMBL/GenBank/DDBJ whole genome shotgun (WGS) entry which is preliminary data.</text>
</comment>
<dbReference type="PROSITE" id="PS50800">
    <property type="entry name" value="SAP"/>
    <property type="match status" value="1"/>
</dbReference>
<dbReference type="SMART" id="SM00513">
    <property type="entry name" value="SAP"/>
    <property type="match status" value="1"/>
</dbReference>
<keyword evidence="4" id="KW-1185">Reference proteome</keyword>
<feature type="compositionally biased region" description="Basic and acidic residues" evidence="1">
    <location>
        <begin position="247"/>
        <end position="256"/>
    </location>
</feature>
<feature type="region of interest" description="Disordered" evidence="1">
    <location>
        <begin position="324"/>
        <end position="365"/>
    </location>
</feature>
<protein>
    <recommendedName>
        <fullName evidence="2">SAP domain-containing protein</fullName>
    </recommendedName>
</protein>